<dbReference type="EMBL" id="CP078076">
    <property type="protein sequence ID" value="UPL10472.1"/>
    <property type="molecule type" value="Genomic_DNA"/>
</dbReference>
<reference evidence="4 5" key="1">
    <citation type="submission" date="2021-06" db="EMBL/GenBank/DDBJ databases">
        <title>Genome-based taxonomic framework of Microbacterium strains isolated from marine environment, the description of four new species and reclassification of four preexisting species.</title>
        <authorList>
            <person name="Lee S.D."/>
            <person name="Kim S.-M."/>
            <person name="Byeon Y.-S."/>
            <person name="Yang H.L."/>
            <person name="Kim I.S."/>
        </authorList>
    </citation>
    <scope>NUCLEOTIDE SEQUENCE [LARGE SCALE GENOMIC DNA]</scope>
    <source>
        <strain evidence="4 5">SSW1-51</strain>
    </source>
</reference>
<evidence type="ECO:0000313" key="5">
    <source>
        <dbReference type="Proteomes" id="UP000831467"/>
    </source>
</evidence>
<dbReference type="InterPro" id="IPR002491">
    <property type="entry name" value="ABC_transptr_periplasmic_BD"/>
</dbReference>
<dbReference type="PROSITE" id="PS51257">
    <property type="entry name" value="PROKAR_LIPOPROTEIN"/>
    <property type="match status" value="1"/>
</dbReference>
<feature type="domain" description="Fe/B12 periplasmic-binding" evidence="3">
    <location>
        <begin position="59"/>
        <end position="327"/>
    </location>
</feature>
<name>A0ABY4ICI2_9MICO</name>
<dbReference type="Pfam" id="PF01497">
    <property type="entry name" value="Peripla_BP_2"/>
    <property type="match status" value="1"/>
</dbReference>
<protein>
    <submittedName>
        <fullName evidence="4">F420-0 ABC transporter substrate-binding protein</fullName>
    </submittedName>
</protein>
<keyword evidence="5" id="KW-1185">Reference proteome</keyword>
<feature type="signal peptide" evidence="2">
    <location>
        <begin position="1"/>
        <end position="25"/>
    </location>
</feature>
<gene>
    <name evidence="4" type="ORF">KV394_04855</name>
</gene>
<dbReference type="RefSeq" id="WP_247982442.1">
    <property type="nucleotide sequence ID" value="NZ_CP078076.1"/>
</dbReference>
<dbReference type="InterPro" id="IPR050902">
    <property type="entry name" value="ABC_Transporter_SBP"/>
</dbReference>
<feature type="chain" id="PRO_5045739450" evidence="2">
    <location>
        <begin position="26"/>
        <end position="327"/>
    </location>
</feature>
<dbReference type="PANTHER" id="PTHR30535">
    <property type="entry name" value="VITAMIN B12-BINDING PROTEIN"/>
    <property type="match status" value="1"/>
</dbReference>
<dbReference type="Gene3D" id="3.40.50.1980">
    <property type="entry name" value="Nitrogenase molybdenum iron protein domain"/>
    <property type="match status" value="2"/>
</dbReference>
<dbReference type="SUPFAM" id="SSF53807">
    <property type="entry name" value="Helical backbone' metal receptor"/>
    <property type="match status" value="1"/>
</dbReference>
<proteinExistence type="inferred from homology"/>
<dbReference type="NCBIfam" id="TIGR03868">
    <property type="entry name" value="F420-O_ABCperi"/>
    <property type="match status" value="1"/>
</dbReference>
<comment type="similarity">
    <text evidence="1">Belongs to the bacterial solute-binding protein 8 family.</text>
</comment>
<evidence type="ECO:0000256" key="1">
    <source>
        <dbReference type="ARBA" id="ARBA00008814"/>
    </source>
</evidence>
<dbReference type="Proteomes" id="UP000831467">
    <property type="component" value="Chromosome"/>
</dbReference>
<dbReference type="PANTHER" id="PTHR30535:SF7">
    <property type="entry name" value="IRON(III) DICITRATE-BINDING PROTEIN"/>
    <property type="match status" value="1"/>
</dbReference>
<evidence type="ECO:0000259" key="3">
    <source>
        <dbReference type="PROSITE" id="PS50983"/>
    </source>
</evidence>
<evidence type="ECO:0000313" key="4">
    <source>
        <dbReference type="EMBL" id="UPL10472.1"/>
    </source>
</evidence>
<organism evidence="4 5">
    <name type="scientific">Microbacterium sufflavum</name>
    <dbReference type="NCBI Taxonomy" id="2851649"/>
    <lineage>
        <taxon>Bacteria</taxon>
        <taxon>Bacillati</taxon>
        <taxon>Actinomycetota</taxon>
        <taxon>Actinomycetes</taxon>
        <taxon>Micrococcales</taxon>
        <taxon>Microbacteriaceae</taxon>
        <taxon>Microbacterium</taxon>
    </lineage>
</organism>
<accession>A0ABY4ICI2</accession>
<keyword evidence="2" id="KW-0732">Signal</keyword>
<dbReference type="PROSITE" id="PS50983">
    <property type="entry name" value="FE_B12_PBP"/>
    <property type="match status" value="1"/>
</dbReference>
<sequence>MTPTARALGATPVLALLLAAGLSGCASGPASPAAADADRPRATLDNCGTEVTLDGPPQRILTVKSSTLELALALGAGDRIIGSAFTDGPLPEALAAEADGIPTVSDKVPSKEAVLELEPDLVFAGWESNFSVDGAGERDDLQQLGIATYVAPAACKAPGYMPDPLTFDAVFDGFTEAGELLGEQKAAAALVAEQRTTLDAIAPDDRGLSAVWYSSGSDQPFVGAGIGAPQMIMAAAGLENVFAEVHDTWTSTSWELIAEADPDVIVLVDAAWNTAASKQELLASNPVTAQLDAVRNERYVVVDFPATEAGIRNVDAVAAIVARLGER</sequence>
<dbReference type="InterPro" id="IPR022287">
    <property type="entry name" value="ABC_trnsptr_F420-0_sub-bd_pred"/>
</dbReference>
<evidence type="ECO:0000256" key="2">
    <source>
        <dbReference type="SAM" id="SignalP"/>
    </source>
</evidence>